<gene>
    <name evidence="1" type="ORF">OO7_01446</name>
</gene>
<name>K8WL40_9GAMM</name>
<keyword evidence="2" id="KW-1185">Reference proteome</keyword>
<dbReference type="RefSeq" id="WP_008914181.1">
    <property type="nucleotide sequence ID" value="NZ_CM001773.1"/>
</dbReference>
<dbReference type="AlphaFoldDB" id="K8WL40"/>
<reference evidence="1 2" key="1">
    <citation type="journal article" date="2012" name="BMC Genomics">
        <title>Comparative genomics of bacteria in the genus Providencia isolated from wild Drosophila melanogaster.</title>
        <authorList>
            <person name="Galac M.R."/>
            <person name="Lazzaro B.P."/>
        </authorList>
    </citation>
    <scope>NUCLEOTIDE SEQUENCE [LARGE SCALE GENOMIC DNA]</scope>
    <source>
        <strain evidence="1 2">DSM 19967</strain>
    </source>
</reference>
<dbReference type="EMBL" id="AKKN01000002">
    <property type="protein sequence ID" value="EKT61328.1"/>
    <property type="molecule type" value="Genomic_DNA"/>
</dbReference>
<protein>
    <submittedName>
        <fullName evidence="1">Uncharacterized protein</fullName>
    </submittedName>
</protein>
<accession>K8WL40</accession>
<proteinExistence type="predicted"/>
<dbReference type="HOGENOM" id="CLU_2684908_0_0_6"/>
<comment type="caution">
    <text evidence="1">The sequence shown here is derived from an EMBL/GenBank/DDBJ whole genome shotgun (WGS) entry which is preliminary data.</text>
</comment>
<organism evidence="1 2">
    <name type="scientific">Providencia sneebia DSM 19967</name>
    <dbReference type="NCBI Taxonomy" id="1141660"/>
    <lineage>
        <taxon>Bacteria</taxon>
        <taxon>Pseudomonadati</taxon>
        <taxon>Pseudomonadota</taxon>
        <taxon>Gammaproteobacteria</taxon>
        <taxon>Enterobacterales</taxon>
        <taxon>Morganellaceae</taxon>
        <taxon>Providencia</taxon>
    </lineage>
</organism>
<evidence type="ECO:0000313" key="2">
    <source>
        <dbReference type="Proteomes" id="UP000010290"/>
    </source>
</evidence>
<sequence>MPKKPITEIYTVEEAEELSELIADIIPMLARDSRNKKQVIHLLDYAQDLLDCFSYDNGDEFEPILEGMPNDQLI</sequence>
<evidence type="ECO:0000313" key="1">
    <source>
        <dbReference type="EMBL" id="EKT61328.1"/>
    </source>
</evidence>
<dbReference type="Proteomes" id="UP000010290">
    <property type="component" value="Chromosome"/>
</dbReference>